<dbReference type="InterPro" id="IPR036291">
    <property type="entry name" value="NAD(P)-bd_dom_sf"/>
</dbReference>
<dbReference type="SUPFAM" id="SSF51735">
    <property type="entry name" value="NAD(P)-binding Rossmann-fold domains"/>
    <property type="match status" value="1"/>
</dbReference>
<comment type="similarity">
    <text evidence="1 3">Belongs to the short-chain dehydrogenases/reductases (SDR) family.</text>
</comment>
<evidence type="ECO:0000256" key="2">
    <source>
        <dbReference type="ARBA" id="ARBA00023002"/>
    </source>
</evidence>
<dbReference type="PROSITE" id="PS00061">
    <property type="entry name" value="ADH_SHORT"/>
    <property type="match status" value="1"/>
</dbReference>
<dbReference type="Proteomes" id="UP001501842">
    <property type="component" value="Unassembled WGS sequence"/>
</dbReference>
<name>A0ABN3UI73_9ACTN</name>
<evidence type="ECO:0000259" key="4">
    <source>
        <dbReference type="SMART" id="SM00822"/>
    </source>
</evidence>
<dbReference type="EMBL" id="BAAATZ010000025">
    <property type="protein sequence ID" value="GAA2733389.1"/>
    <property type="molecule type" value="Genomic_DNA"/>
</dbReference>
<dbReference type="PRINTS" id="PR00081">
    <property type="entry name" value="GDHRDH"/>
</dbReference>
<dbReference type="PANTHER" id="PTHR45024:SF2">
    <property type="entry name" value="SCP2 DOMAIN-CONTAINING PROTEIN"/>
    <property type="match status" value="1"/>
</dbReference>
<evidence type="ECO:0000313" key="5">
    <source>
        <dbReference type="EMBL" id="GAA2733389.1"/>
    </source>
</evidence>
<dbReference type="PANTHER" id="PTHR45024">
    <property type="entry name" value="DEHYDROGENASES, SHORT CHAIN"/>
    <property type="match status" value="1"/>
</dbReference>
<feature type="domain" description="Ketoreductase" evidence="4">
    <location>
        <begin position="9"/>
        <end position="193"/>
    </location>
</feature>
<dbReference type="InterPro" id="IPR057326">
    <property type="entry name" value="KR_dom"/>
</dbReference>
<proteinExistence type="inferred from homology"/>
<reference evidence="5 6" key="1">
    <citation type="journal article" date="2019" name="Int. J. Syst. Evol. Microbiol.">
        <title>The Global Catalogue of Microorganisms (GCM) 10K type strain sequencing project: providing services to taxonomists for standard genome sequencing and annotation.</title>
        <authorList>
            <consortium name="The Broad Institute Genomics Platform"/>
            <consortium name="The Broad Institute Genome Sequencing Center for Infectious Disease"/>
            <person name="Wu L."/>
            <person name="Ma J."/>
        </authorList>
    </citation>
    <scope>NUCLEOTIDE SEQUENCE [LARGE SCALE GENOMIC DNA]</scope>
    <source>
        <strain evidence="5 6">JCM 8201</strain>
    </source>
</reference>
<comment type="caution">
    <text evidence="5">The sequence shown here is derived from an EMBL/GenBank/DDBJ whole genome shotgun (WGS) entry which is preliminary data.</text>
</comment>
<evidence type="ECO:0000313" key="6">
    <source>
        <dbReference type="Proteomes" id="UP001501842"/>
    </source>
</evidence>
<dbReference type="Pfam" id="PF00106">
    <property type="entry name" value="adh_short"/>
    <property type="match status" value="1"/>
</dbReference>
<evidence type="ECO:0000256" key="3">
    <source>
        <dbReference type="RuleBase" id="RU000363"/>
    </source>
</evidence>
<dbReference type="SMART" id="SM00822">
    <property type="entry name" value="PKS_KR"/>
    <property type="match status" value="1"/>
</dbReference>
<dbReference type="PRINTS" id="PR00080">
    <property type="entry name" value="SDRFAMILY"/>
</dbReference>
<dbReference type="InterPro" id="IPR020904">
    <property type="entry name" value="Sc_DH/Rdtase_CS"/>
</dbReference>
<dbReference type="RefSeq" id="WP_344454010.1">
    <property type="nucleotide sequence ID" value="NZ_BAAATZ010000025.1"/>
</dbReference>
<gene>
    <name evidence="5" type="ORF">GCM10010439_53330</name>
</gene>
<keyword evidence="2" id="KW-0560">Oxidoreductase</keyword>
<protein>
    <submittedName>
        <fullName evidence="5">SDR family NAD(P)-dependent oxidoreductase</fullName>
    </submittedName>
</protein>
<keyword evidence="6" id="KW-1185">Reference proteome</keyword>
<dbReference type="InterPro" id="IPR051687">
    <property type="entry name" value="Peroxisomal_Beta-Oxidation"/>
</dbReference>
<evidence type="ECO:0000256" key="1">
    <source>
        <dbReference type="ARBA" id="ARBA00006484"/>
    </source>
</evidence>
<accession>A0ABN3UI73</accession>
<dbReference type="InterPro" id="IPR002347">
    <property type="entry name" value="SDR_fam"/>
</dbReference>
<dbReference type="Gene3D" id="3.40.50.720">
    <property type="entry name" value="NAD(P)-binding Rossmann-like Domain"/>
    <property type="match status" value="1"/>
</dbReference>
<sequence length="301" mass="30925">MSEIDFTGRVALVTGAGGGIGRAHALLLAERGARVVVCDVGTTPEGTPAAEAVVAEIEAAGGSAVPSTASIATAEGGKAAVDAALGAYGRLDIVLHNAGILRDRSFAKMTESDVDDVMAVHLSGAFNVLRPAWPVMQSQKYGRVLLTTSASGLFGTFGQANYAAAKAGLIGLMNVLAAEGARHGIQVNALSPTARTQMTEGLLGELAEHFDPRHIAPVAAYLVSERCALTHHILSAGGGRVARIFVGTTPGHYLGREPATPEAVEAALDEVLSLDSYVVPDDGRGEVELISRALLGEVNGR</sequence>
<organism evidence="5 6">
    <name type="scientific">Actinocorallia aurantiaca</name>
    <dbReference type="NCBI Taxonomy" id="46204"/>
    <lineage>
        <taxon>Bacteria</taxon>
        <taxon>Bacillati</taxon>
        <taxon>Actinomycetota</taxon>
        <taxon>Actinomycetes</taxon>
        <taxon>Streptosporangiales</taxon>
        <taxon>Thermomonosporaceae</taxon>
        <taxon>Actinocorallia</taxon>
    </lineage>
</organism>